<reference evidence="8" key="1">
    <citation type="submission" date="2021-03" db="EMBL/GenBank/DDBJ databases">
        <title>Leucobacter chromiisoli sp. nov., isolated from chromium-containing soil of chemical plant.</title>
        <authorList>
            <person name="Xu Z."/>
        </authorList>
    </citation>
    <scope>NUCLEOTIDE SEQUENCE</scope>
    <source>
        <strain evidence="8">K 70/01</strain>
    </source>
</reference>
<accession>A0A939QBX6</accession>
<dbReference type="Proteomes" id="UP000668403">
    <property type="component" value="Unassembled WGS sequence"/>
</dbReference>
<keyword evidence="3 5" id="KW-0732">Signal</keyword>
<dbReference type="InterPro" id="IPR001638">
    <property type="entry name" value="Solute-binding_3/MltF_N"/>
</dbReference>
<feature type="domain" description="Solute-binding protein family 3/N-terminal" evidence="6">
    <location>
        <begin position="45"/>
        <end position="264"/>
    </location>
</feature>
<dbReference type="SMART" id="SM00062">
    <property type="entry name" value="PBPb"/>
    <property type="match status" value="1"/>
</dbReference>
<dbReference type="GO" id="GO:0030313">
    <property type="term" value="C:cell envelope"/>
    <property type="evidence" value="ECO:0007669"/>
    <property type="project" value="UniProtKB-SubCell"/>
</dbReference>
<gene>
    <name evidence="8" type="ORF">J4H85_05095</name>
</gene>
<evidence type="ECO:0000313" key="8">
    <source>
        <dbReference type="EMBL" id="MBO2989372.1"/>
    </source>
</evidence>
<dbReference type="RefSeq" id="WP_208237537.1">
    <property type="nucleotide sequence ID" value="NZ_BAAAQU010000001.1"/>
</dbReference>
<feature type="chain" id="PRO_5039614909" evidence="5">
    <location>
        <begin position="28"/>
        <end position="278"/>
    </location>
</feature>
<dbReference type="PROSITE" id="PS51257">
    <property type="entry name" value="PROKAR_LIPOPROTEIN"/>
    <property type="match status" value="1"/>
</dbReference>
<evidence type="ECO:0000259" key="7">
    <source>
        <dbReference type="SMART" id="SM00079"/>
    </source>
</evidence>
<dbReference type="GO" id="GO:0016020">
    <property type="term" value="C:membrane"/>
    <property type="evidence" value="ECO:0007669"/>
    <property type="project" value="InterPro"/>
</dbReference>
<feature type="domain" description="Ionotropic glutamate receptor C-terminal" evidence="7">
    <location>
        <begin position="45"/>
        <end position="263"/>
    </location>
</feature>
<dbReference type="Pfam" id="PF00497">
    <property type="entry name" value="SBP_bac_3"/>
    <property type="match status" value="1"/>
</dbReference>
<dbReference type="InterPro" id="IPR018313">
    <property type="entry name" value="SBP_3_CS"/>
</dbReference>
<dbReference type="PROSITE" id="PS01039">
    <property type="entry name" value="SBP_BACTERIAL_3"/>
    <property type="match status" value="1"/>
</dbReference>
<dbReference type="AlphaFoldDB" id="A0A939QBX6"/>
<comment type="subcellular location">
    <subcellularLocation>
        <location evidence="1">Cell envelope</location>
    </subcellularLocation>
</comment>
<evidence type="ECO:0000256" key="1">
    <source>
        <dbReference type="ARBA" id="ARBA00004196"/>
    </source>
</evidence>
<evidence type="ECO:0000256" key="4">
    <source>
        <dbReference type="RuleBase" id="RU003744"/>
    </source>
</evidence>
<dbReference type="EMBL" id="JAGFBF010000003">
    <property type="protein sequence ID" value="MBO2989372.1"/>
    <property type="molecule type" value="Genomic_DNA"/>
</dbReference>
<protein>
    <submittedName>
        <fullName evidence="8">Transporter substrate-binding domain-containing protein</fullName>
    </submittedName>
</protein>
<dbReference type="GO" id="GO:0015276">
    <property type="term" value="F:ligand-gated monoatomic ion channel activity"/>
    <property type="evidence" value="ECO:0007669"/>
    <property type="project" value="InterPro"/>
</dbReference>
<evidence type="ECO:0000313" key="9">
    <source>
        <dbReference type="Proteomes" id="UP000668403"/>
    </source>
</evidence>
<dbReference type="Gene3D" id="3.40.190.10">
    <property type="entry name" value="Periplasmic binding protein-like II"/>
    <property type="match status" value="2"/>
</dbReference>
<dbReference type="SUPFAM" id="SSF53850">
    <property type="entry name" value="Periplasmic binding protein-like II"/>
    <property type="match status" value="1"/>
</dbReference>
<dbReference type="PANTHER" id="PTHR35936">
    <property type="entry name" value="MEMBRANE-BOUND LYTIC MUREIN TRANSGLYCOSYLASE F"/>
    <property type="match status" value="1"/>
</dbReference>
<evidence type="ECO:0000256" key="2">
    <source>
        <dbReference type="ARBA" id="ARBA00010333"/>
    </source>
</evidence>
<comment type="caution">
    <text evidence="8">The sequence shown here is derived from an EMBL/GenBank/DDBJ whole genome shotgun (WGS) entry which is preliminary data.</text>
</comment>
<dbReference type="SMART" id="SM00079">
    <property type="entry name" value="PBPe"/>
    <property type="match status" value="1"/>
</dbReference>
<comment type="similarity">
    <text evidence="2 4">Belongs to the bacterial solute-binding protein 3 family.</text>
</comment>
<dbReference type="PANTHER" id="PTHR35936:SF38">
    <property type="entry name" value="GLUTAMINE-BINDING PERIPLASMIC PROTEIN"/>
    <property type="match status" value="1"/>
</dbReference>
<keyword evidence="9" id="KW-1185">Reference proteome</keyword>
<evidence type="ECO:0000256" key="5">
    <source>
        <dbReference type="SAM" id="SignalP"/>
    </source>
</evidence>
<dbReference type="InterPro" id="IPR001320">
    <property type="entry name" value="Iontro_rcpt_C"/>
</dbReference>
<evidence type="ECO:0000259" key="6">
    <source>
        <dbReference type="SMART" id="SM00062"/>
    </source>
</evidence>
<name>A0A939QBX6_9MICO</name>
<organism evidence="8 9">
    <name type="scientific">Leucobacter tardus</name>
    <dbReference type="NCBI Taxonomy" id="501483"/>
    <lineage>
        <taxon>Bacteria</taxon>
        <taxon>Bacillati</taxon>
        <taxon>Actinomycetota</taxon>
        <taxon>Actinomycetes</taxon>
        <taxon>Micrococcales</taxon>
        <taxon>Microbacteriaceae</taxon>
        <taxon>Leucobacter</taxon>
    </lineage>
</organism>
<feature type="signal peptide" evidence="5">
    <location>
        <begin position="1"/>
        <end position="27"/>
    </location>
</feature>
<sequence>MISRTRRSTTVAALATATLAVGLVGCAGGDGGGDEGGGSGNLEDSYTVATDSSFVPFEFEQDGEHVGFDMDIVNAIADEVGFDVNLEVTNFDGIIPGLQTGSFDIAIAGITITDERKNAVDFTDPYYKSGTRIAVPESNDSVEAIEDLGGLTVASRLGSAPLDYLAENVPDAEALPFEQLDQMYLAVEGGSADALLYDAPNVEYYIQTTDTDLKVVGDLYEAQDYGIAVSQGNEDLVTAMNDALATLIENGTYAEIYEEWFGEQPPWLDELAASADEN</sequence>
<evidence type="ECO:0000256" key="3">
    <source>
        <dbReference type="ARBA" id="ARBA00022729"/>
    </source>
</evidence>
<proteinExistence type="inferred from homology"/>